<dbReference type="PROSITE" id="PS51918">
    <property type="entry name" value="RADICAL_SAM"/>
    <property type="match status" value="1"/>
</dbReference>
<feature type="binding site" evidence="8">
    <location>
        <position position="51"/>
    </location>
    <ligand>
        <name>[4Fe-4S] cluster</name>
        <dbReference type="ChEBI" id="CHEBI:49883"/>
        <label>1</label>
    </ligand>
</feature>
<dbReference type="GO" id="GO:0005737">
    <property type="term" value="C:cytoplasm"/>
    <property type="evidence" value="ECO:0007669"/>
    <property type="project" value="UniProtKB-SubCell"/>
</dbReference>
<feature type="binding site" evidence="8">
    <location>
        <position position="73"/>
    </location>
    <ligand>
        <name>[4Fe-4S] cluster</name>
        <dbReference type="ChEBI" id="CHEBI:49883"/>
        <label>2</label>
        <note>4Fe-4S-S-AdoMet</note>
    </ligand>
</feature>
<evidence type="ECO:0000256" key="6">
    <source>
        <dbReference type="ARBA" id="ARBA00023014"/>
    </source>
</evidence>
<feature type="domain" description="Radical SAM core" evidence="9">
    <location>
        <begin position="51"/>
        <end position="267"/>
    </location>
</feature>
<dbReference type="HAMAP" id="MF_00206">
    <property type="entry name" value="Lipoyl_synth"/>
    <property type="match status" value="1"/>
</dbReference>
<feature type="binding site" evidence="8">
    <location>
        <position position="70"/>
    </location>
    <ligand>
        <name>[4Fe-4S] cluster</name>
        <dbReference type="ChEBI" id="CHEBI:49883"/>
        <label>2</label>
        <note>4Fe-4S-S-AdoMet</note>
    </ligand>
</feature>
<dbReference type="SMART" id="SM00729">
    <property type="entry name" value="Elp3"/>
    <property type="match status" value="1"/>
</dbReference>
<comment type="pathway">
    <text evidence="8">Protein modification; protein lipoylation via endogenous pathway; protein N(6)-(lipoyl)lysine from octanoyl-[acyl-carrier-protein]: step 2/2.</text>
</comment>
<organism evidence="10 11">
    <name type="scientific">candidate division TA06 bacterium</name>
    <dbReference type="NCBI Taxonomy" id="2250710"/>
    <lineage>
        <taxon>Bacteria</taxon>
        <taxon>Bacteria division TA06</taxon>
    </lineage>
</organism>
<evidence type="ECO:0000256" key="3">
    <source>
        <dbReference type="ARBA" id="ARBA00022691"/>
    </source>
</evidence>
<comment type="cofactor">
    <cofactor evidence="8">
        <name>[4Fe-4S] cluster</name>
        <dbReference type="ChEBI" id="CHEBI:49883"/>
    </cofactor>
    <text evidence="8">Binds 2 [4Fe-4S] clusters per subunit. One cluster is coordinated with 3 cysteines and an exchangeable S-adenosyl-L-methionine.</text>
</comment>
<feature type="binding site" evidence="8">
    <location>
        <position position="40"/>
    </location>
    <ligand>
        <name>[4Fe-4S] cluster</name>
        <dbReference type="ChEBI" id="CHEBI:49883"/>
        <label>1</label>
    </ligand>
</feature>
<dbReference type="InterPro" id="IPR007197">
    <property type="entry name" value="rSAM"/>
</dbReference>
<dbReference type="SUPFAM" id="SSF102114">
    <property type="entry name" value="Radical SAM enzymes"/>
    <property type="match status" value="1"/>
</dbReference>
<keyword evidence="1 8" id="KW-0004">4Fe-4S</keyword>
<keyword evidence="4 8" id="KW-0479">Metal-binding</keyword>
<dbReference type="EMBL" id="JACQXR010000084">
    <property type="protein sequence ID" value="MBI4726840.1"/>
    <property type="molecule type" value="Genomic_DNA"/>
</dbReference>
<evidence type="ECO:0000256" key="4">
    <source>
        <dbReference type="ARBA" id="ARBA00022723"/>
    </source>
</evidence>
<dbReference type="GO" id="GO:0009249">
    <property type="term" value="P:protein lipoylation"/>
    <property type="evidence" value="ECO:0007669"/>
    <property type="project" value="UniProtKB-UniRule"/>
</dbReference>
<keyword evidence="2 8" id="KW-0808">Transferase</keyword>
<accession>A0A933IAE9</accession>
<evidence type="ECO:0000256" key="1">
    <source>
        <dbReference type="ARBA" id="ARBA00022485"/>
    </source>
</evidence>
<dbReference type="PANTHER" id="PTHR10949:SF0">
    <property type="entry name" value="LIPOYL SYNTHASE, MITOCHONDRIAL"/>
    <property type="match status" value="1"/>
</dbReference>
<dbReference type="Gene3D" id="3.20.20.70">
    <property type="entry name" value="Aldolase class I"/>
    <property type="match status" value="1"/>
</dbReference>
<evidence type="ECO:0000259" key="9">
    <source>
        <dbReference type="PROSITE" id="PS51918"/>
    </source>
</evidence>
<dbReference type="NCBIfam" id="NF009544">
    <property type="entry name" value="PRK12928.1"/>
    <property type="match status" value="1"/>
</dbReference>
<evidence type="ECO:0000256" key="7">
    <source>
        <dbReference type="ARBA" id="ARBA00047326"/>
    </source>
</evidence>
<sequence length="297" mass="32950">MPENQNHQRLPRAFKQSLVRNPAQAIVSRALSENRLETVCRQARCPNRNQCFASGTATFLIMGGICTRNCRFCAVAKGRPGPLDGQEPQRLARAVKQLGLKYAVITSVTRDDLADGGAGHFAETVRALRRENPGILTEILTSDFNGREESWRQAAEIRPEVFNHNLETVPRLYSQVRPQADYRRSLSLINYASRAGLATKSGLMVGLGEEAGEIKQVMADLKEAGCRILTVGQYLAPSPDHLPVRRFWDEAEYQELKTYGEKTLGLDAVVAGPAVRSSYLAYQTYQSITNIKQEALA</sequence>
<name>A0A933IAE9_UNCT6</name>
<dbReference type="InterPro" id="IPR006638">
    <property type="entry name" value="Elp3/MiaA/NifB-like_rSAM"/>
</dbReference>
<dbReference type="EC" id="2.8.1.8" evidence="8"/>
<dbReference type="GO" id="GO:0016992">
    <property type="term" value="F:lipoate synthase activity"/>
    <property type="evidence" value="ECO:0007669"/>
    <property type="project" value="UniProtKB-UniRule"/>
</dbReference>
<dbReference type="InterPro" id="IPR058240">
    <property type="entry name" value="rSAM_sf"/>
</dbReference>
<dbReference type="CDD" id="cd01335">
    <property type="entry name" value="Radical_SAM"/>
    <property type="match status" value="1"/>
</dbReference>
<dbReference type="GO" id="GO:0046872">
    <property type="term" value="F:metal ion binding"/>
    <property type="evidence" value="ECO:0007669"/>
    <property type="project" value="UniProtKB-KW"/>
</dbReference>
<dbReference type="GO" id="GO:0051539">
    <property type="term" value="F:4 iron, 4 sulfur cluster binding"/>
    <property type="evidence" value="ECO:0007669"/>
    <property type="project" value="UniProtKB-UniRule"/>
</dbReference>
<gene>
    <name evidence="8 10" type="primary">lipA</name>
    <name evidence="10" type="ORF">HY768_06405</name>
</gene>
<dbReference type="NCBIfam" id="NF004019">
    <property type="entry name" value="PRK05481.1"/>
    <property type="match status" value="1"/>
</dbReference>
<keyword evidence="3 8" id="KW-0949">S-adenosyl-L-methionine</keyword>
<protein>
    <recommendedName>
        <fullName evidence="8">Lipoyl synthase</fullName>
        <ecNumber evidence="8">2.8.1.8</ecNumber>
    </recommendedName>
    <alternativeName>
        <fullName evidence="8">Lip-syn</fullName>
        <shortName evidence="8">LS</shortName>
    </alternativeName>
    <alternativeName>
        <fullName evidence="8">Lipoate synthase</fullName>
    </alternativeName>
    <alternativeName>
        <fullName evidence="8">Lipoic acid synthase</fullName>
    </alternativeName>
    <alternativeName>
        <fullName evidence="8">Sulfur insertion protein LipA</fullName>
    </alternativeName>
</protein>
<dbReference type="SFLD" id="SFLDS00029">
    <property type="entry name" value="Radical_SAM"/>
    <property type="match status" value="1"/>
</dbReference>
<keyword evidence="8" id="KW-0963">Cytoplasm</keyword>
<keyword evidence="5 8" id="KW-0408">Iron</keyword>
<keyword evidence="6 8" id="KW-0411">Iron-sulfur</keyword>
<feature type="binding site" evidence="8">
    <location>
        <position position="278"/>
    </location>
    <ligand>
        <name>[4Fe-4S] cluster</name>
        <dbReference type="ChEBI" id="CHEBI:49883"/>
        <label>1</label>
    </ligand>
</feature>
<dbReference type="InterPro" id="IPR013785">
    <property type="entry name" value="Aldolase_TIM"/>
</dbReference>
<reference evidence="10" key="1">
    <citation type="submission" date="2020-07" db="EMBL/GenBank/DDBJ databases">
        <title>Huge and variable diversity of episymbiotic CPR bacteria and DPANN archaea in groundwater ecosystems.</title>
        <authorList>
            <person name="He C.Y."/>
            <person name="Keren R."/>
            <person name="Whittaker M."/>
            <person name="Farag I.F."/>
            <person name="Doudna J."/>
            <person name="Cate J.H.D."/>
            <person name="Banfield J.F."/>
        </authorList>
    </citation>
    <scope>NUCLEOTIDE SEQUENCE</scope>
    <source>
        <strain evidence="10">NC_groundwater_1520_Pr4_B-0.1um_53_5</strain>
    </source>
</reference>
<comment type="subcellular location">
    <subcellularLocation>
        <location evidence="8">Cytoplasm</location>
    </subcellularLocation>
</comment>
<dbReference type="PANTHER" id="PTHR10949">
    <property type="entry name" value="LIPOYL SYNTHASE"/>
    <property type="match status" value="1"/>
</dbReference>
<proteinExistence type="inferred from homology"/>
<comment type="catalytic activity">
    <reaction evidence="7 8">
        <text>[[Fe-S] cluster scaffold protein carrying a second [4Fe-4S](2+) cluster] + N(6)-octanoyl-L-lysyl-[protein] + 2 oxidized [2Fe-2S]-[ferredoxin] + 2 S-adenosyl-L-methionine + 4 H(+) = [[Fe-S] cluster scaffold protein] + N(6)-[(R)-dihydrolipoyl]-L-lysyl-[protein] + 4 Fe(3+) + 2 hydrogen sulfide + 2 5'-deoxyadenosine + 2 L-methionine + 2 reduced [2Fe-2S]-[ferredoxin]</text>
        <dbReference type="Rhea" id="RHEA:16585"/>
        <dbReference type="Rhea" id="RHEA-COMP:9928"/>
        <dbReference type="Rhea" id="RHEA-COMP:10000"/>
        <dbReference type="Rhea" id="RHEA-COMP:10001"/>
        <dbReference type="Rhea" id="RHEA-COMP:10475"/>
        <dbReference type="Rhea" id="RHEA-COMP:14568"/>
        <dbReference type="Rhea" id="RHEA-COMP:14569"/>
        <dbReference type="ChEBI" id="CHEBI:15378"/>
        <dbReference type="ChEBI" id="CHEBI:17319"/>
        <dbReference type="ChEBI" id="CHEBI:29034"/>
        <dbReference type="ChEBI" id="CHEBI:29919"/>
        <dbReference type="ChEBI" id="CHEBI:33722"/>
        <dbReference type="ChEBI" id="CHEBI:33737"/>
        <dbReference type="ChEBI" id="CHEBI:33738"/>
        <dbReference type="ChEBI" id="CHEBI:57844"/>
        <dbReference type="ChEBI" id="CHEBI:59789"/>
        <dbReference type="ChEBI" id="CHEBI:78809"/>
        <dbReference type="ChEBI" id="CHEBI:83100"/>
        <dbReference type="EC" id="2.8.1.8"/>
    </reaction>
</comment>
<comment type="caution">
    <text evidence="10">The sequence shown here is derived from an EMBL/GenBank/DDBJ whole genome shotgun (WGS) entry which is preliminary data.</text>
</comment>
<dbReference type="AlphaFoldDB" id="A0A933IAE9"/>
<evidence type="ECO:0000313" key="10">
    <source>
        <dbReference type="EMBL" id="MBI4726840.1"/>
    </source>
</evidence>
<feature type="binding site" evidence="8">
    <location>
        <position position="45"/>
    </location>
    <ligand>
        <name>[4Fe-4S] cluster</name>
        <dbReference type="ChEBI" id="CHEBI:49883"/>
        <label>1</label>
    </ligand>
</feature>
<evidence type="ECO:0000256" key="8">
    <source>
        <dbReference type="HAMAP-Rule" id="MF_00206"/>
    </source>
</evidence>
<feature type="binding site" evidence="8">
    <location>
        <position position="66"/>
    </location>
    <ligand>
        <name>[4Fe-4S] cluster</name>
        <dbReference type="ChEBI" id="CHEBI:49883"/>
        <label>2</label>
        <note>4Fe-4S-S-AdoMet</note>
    </ligand>
</feature>
<dbReference type="InterPro" id="IPR003698">
    <property type="entry name" value="Lipoyl_synth"/>
</dbReference>
<dbReference type="Proteomes" id="UP000736328">
    <property type="component" value="Unassembled WGS sequence"/>
</dbReference>
<evidence type="ECO:0000256" key="2">
    <source>
        <dbReference type="ARBA" id="ARBA00022679"/>
    </source>
</evidence>
<comment type="similarity">
    <text evidence="8">Belongs to the radical SAM superfamily. Lipoyl synthase family.</text>
</comment>
<evidence type="ECO:0000313" key="11">
    <source>
        <dbReference type="Proteomes" id="UP000736328"/>
    </source>
</evidence>
<evidence type="ECO:0000256" key="5">
    <source>
        <dbReference type="ARBA" id="ARBA00023004"/>
    </source>
</evidence>
<dbReference type="Pfam" id="PF04055">
    <property type="entry name" value="Radical_SAM"/>
    <property type="match status" value="1"/>
</dbReference>
<comment type="function">
    <text evidence="8">Catalyzes the radical-mediated insertion of two sulfur atoms into the C-6 and C-8 positions of the octanoyl moiety bound to the lipoyl domains of lipoate-dependent enzymes, thereby converting the octanoylated domains into lipoylated derivatives.</text>
</comment>
<dbReference type="NCBIfam" id="TIGR00510">
    <property type="entry name" value="lipA"/>
    <property type="match status" value="1"/>
</dbReference>